<evidence type="ECO:0000313" key="3">
    <source>
        <dbReference type="Proteomes" id="UP000186601"/>
    </source>
</evidence>
<comment type="caution">
    <text evidence="2">The sequence shown here is derived from an EMBL/GenBank/DDBJ whole genome shotgun (WGS) entry which is preliminary data.</text>
</comment>
<protein>
    <submittedName>
        <fullName evidence="2">Uncharacterized protein</fullName>
    </submittedName>
</protein>
<dbReference type="Proteomes" id="UP000186601">
    <property type="component" value="Unassembled WGS sequence"/>
</dbReference>
<sequence length="61" mass="6633">MHSPPSIESLITLGSKASTGNASWPRLDEKKDHRRAFSEFSTKDSGVADAARQTADMIPCE</sequence>
<gene>
    <name evidence="2" type="ORF">PHLCEN_2v6583</name>
</gene>
<accession>A0A2R6NZ00</accession>
<evidence type="ECO:0000313" key="2">
    <source>
        <dbReference type="EMBL" id="PSR80948.1"/>
    </source>
</evidence>
<dbReference type="AlphaFoldDB" id="A0A2R6NZ00"/>
<feature type="region of interest" description="Disordered" evidence="1">
    <location>
        <begin position="1"/>
        <end position="30"/>
    </location>
</feature>
<name>A0A2R6NZ00_9APHY</name>
<proteinExistence type="predicted"/>
<keyword evidence="3" id="KW-1185">Reference proteome</keyword>
<reference evidence="2 3" key="1">
    <citation type="submission" date="2018-02" db="EMBL/GenBank/DDBJ databases">
        <title>Genome sequence of the basidiomycete white-rot fungus Phlebia centrifuga.</title>
        <authorList>
            <person name="Granchi Z."/>
            <person name="Peng M."/>
            <person name="de Vries R.P."/>
            <person name="Hilden K."/>
            <person name="Makela M.R."/>
            <person name="Grigoriev I."/>
            <person name="Riley R."/>
        </authorList>
    </citation>
    <scope>NUCLEOTIDE SEQUENCE [LARGE SCALE GENOMIC DNA]</scope>
    <source>
        <strain evidence="2 3">FBCC195</strain>
    </source>
</reference>
<evidence type="ECO:0000256" key="1">
    <source>
        <dbReference type="SAM" id="MobiDB-lite"/>
    </source>
</evidence>
<dbReference type="EMBL" id="MLYV02000632">
    <property type="protein sequence ID" value="PSR80948.1"/>
    <property type="molecule type" value="Genomic_DNA"/>
</dbReference>
<organism evidence="2 3">
    <name type="scientific">Hermanssonia centrifuga</name>
    <dbReference type="NCBI Taxonomy" id="98765"/>
    <lineage>
        <taxon>Eukaryota</taxon>
        <taxon>Fungi</taxon>
        <taxon>Dikarya</taxon>
        <taxon>Basidiomycota</taxon>
        <taxon>Agaricomycotina</taxon>
        <taxon>Agaricomycetes</taxon>
        <taxon>Polyporales</taxon>
        <taxon>Meruliaceae</taxon>
        <taxon>Hermanssonia</taxon>
    </lineage>
</organism>